<evidence type="ECO:0000313" key="2">
    <source>
        <dbReference type="Proteomes" id="UP000285060"/>
    </source>
</evidence>
<keyword evidence="2" id="KW-1185">Reference proteome</keyword>
<comment type="caution">
    <text evidence="1">The sequence shown here is derived from an EMBL/GenBank/DDBJ whole genome shotgun (WGS) entry which is preliminary data.</text>
</comment>
<protein>
    <submittedName>
        <fullName evidence="1">Uncharacterized protein</fullName>
    </submittedName>
</protein>
<reference evidence="1 2" key="1">
    <citation type="submission" date="2018-08" db="EMBL/GenBank/DDBJ databases">
        <title>Aphanomyces genome sequencing and annotation.</title>
        <authorList>
            <person name="Minardi D."/>
            <person name="Oidtmann B."/>
            <person name="Van Der Giezen M."/>
            <person name="Studholme D.J."/>
        </authorList>
    </citation>
    <scope>NUCLEOTIDE SEQUENCE [LARGE SCALE GENOMIC DNA]</scope>
    <source>
        <strain evidence="1 2">NJM0002</strain>
    </source>
</reference>
<dbReference type="VEuPathDB" id="FungiDB:H310_08341"/>
<organism evidence="1 2">
    <name type="scientific">Aphanomyces invadans</name>
    <dbReference type="NCBI Taxonomy" id="157072"/>
    <lineage>
        <taxon>Eukaryota</taxon>
        <taxon>Sar</taxon>
        <taxon>Stramenopiles</taxon>
        <taxon>Oomycota</taxon>
        <taxon>Saprolegniomycetes</taxon>
        <taxon>Saprolegniales</taxon>
        <taxon>Verrucalvaceae</taxon>
        <taxon>Aphanomyces</taxon>
    </lineage>
</organism>
<evidence type="ECO:0000313" key="1">
    <source>
        <dbReference type="EMBL" id="RHY20827.1"/>
    </source>
</evidence>
<name>A0A3R6YRV5_9STRA</name>
<proteinExistence type="predicted"/>
<gene>
    <name evidence="1" type="ORF">DYB32_009949</name>
</gene>
<sequence length="284" mass="33341">MMYVEQFRRLCTDIKQMSELDKVTFCIRGLKLKTREELKCRQCKPVTAAMKVALEYEKAHAESLGIRVQGKQNRWSLFKEEHRRSLPQQLELQESVDMEVDNMNVRERSKRKDRSKIRCYNCQKLLLRFRTTKQLEAQYKTIRAADQRLMIKPGVMNGNDVNVMINSGETTSLYRVGMGSCVAREKTVRIAGYDNVVSNPTQTHEVTETLTMDSMRFVNVTMIEWDLKDKEFDIILGQPWFRQYNPVINWRDQVITSVDEEVKTNALITKDCEGWILKLFHVEV</sequence>
<dbReference type="AlphaFoldDB" id="A0A3R6YRV5"/>
<dbReference type="InterPro" id="IPR021109">
    <property type="entry name" value="Peptidase_aspartic_dom_sf"/>
</dbReference>
<dbReference type="EMBL" id="QUSY01002542">
    <property type="protein sequence ID" value="RHY20827.1"/>
    <property type="molecule type" value="Genomic_DNA"/>
</dbReference>
<accession>A0A3R6YRV5</accession>
<dbReference type="Proteomes" id="UP000285060">
    <property type="component" value="Unassembled WGS sequence"/>
</dbReference>
<dbReference type="Gene3D" id="2.40.70.10">
    <property type="entry name" value="Acid Proteases"/>
    <property type="match status" value="1"/>
</dbReference>